<keyword evidence="2" id="KW-1185">Reference proteome</keyword>
<evidence type="ECO:0000313" key="1">
    <source>
        <dbReference type="EMBL" id="MCV2404089.1"/>
    </source>
</evidence>
<dbReference type="InterPro" id="IPR009778">
    <property type="entry name" value="ROF"/>
</dbReference>
<sequence length="81" mass="9214">MISCHYYDYIEIVCMHSYPVCLTLKSGQMVEGIAVDTMLNASRVECIRLTVEGVNTELELDKISQLTVSIDNPHFKQVNFD</sequence>
<reference evidence="1 2" key="1">
    <citation type="submission" date="2022-10" db="EMBL/GenBank/DDBJ databases">
        <title>Marinomonas transparenta sp. nov. and Marinomonas sargassi sp. nov., isolated from marine alga (Sargassum natans (L.) Gaillon).</title>
        <authorList>
            <person name="Wang Y."/>
        </authorList>
    </citation>
    <scope>NUCLEOTIDE SEQUENCE [LARGE SCALE GENOMIC DNA]</scope>
    <source>
        <strain evidence="1 2">C2222</strain>
    </source>
</reference>
<organism evidence="1 2">
    <name type="scientific">Marinomonas sargassi</name>
    <dbReference type="NCBI Taxonomy" id="2984494"/>
    <lineage>
        <taxon>Bacteria</taxon>
        <taxon>Pseudomonadati</taxon>
        <taxon>Pseudomonadota</taxon>
        <taxon>Gammaproteobacteria</taxon>
        <taxon>Oceanospirillales</taxon>
        <taxon>Oceanospirillaceae</taxon>
        <taxon>Marinomonas</taxon>
    </lineage>
</organism>
<dbReference type="SUPFAM" id="SSF101744">
    <property type="entry name" value="Rof/RNase P subunit-like"/>
    <property type="match status" value="1"/>
</dbReference>
<protein>
    <submittedName>
        <fullName evidence="1">Rho-binding antiterminator</fullName>
    </submittedName>
</protein>
<dbReference type="InterPro" id="IPR038626">
    <property type="entry name" value="Rof-like_sf"/>
</dbReference>
<dbReference type="Gene3D" id="2.30.30.400">
    <property type="entry name" value="Rof-like"/>
    <property type="match status" value="1"/>
</dbReference>
<accession>A0ABT2YW31</accession>
<name>A0ABT2YW31_9GAMM</name>
<gene>
    <name evidence="1" type="ORF">OFY17_14580</name>
</gene>
<dbReference type="EMBL" id="JAOVZB010000009">
    <property type="protein sequence ID" value="MCV2404089.1"/>
    <property type="molecule type" value="Genomic_DNA"/>
</dbReference>
<dbReference type="RefSeq" id="WP_263531468.1">
    <property type="nucleotide sequence ID" value="NZ_JAOVZB010000009.1"/>
</dbReference>
<dbReference type="Pfam" id="PF07073">
    <property type="entry name" value="ROF"/>
    <property type="match status" value="1"/>
</dbReference>
<dbReference type="InterPro" id="IPR023534">
    <property type="entry name" value="Rof/RNase_P-like"/>
</dbReference>
<proteinExistence type="predicted"/>
<comment type="caution">
    <text evidence="1">The sequence shown here is derived from an EMBL/GenBank/DDBJ whole genome shotgun (WGS) entry which is preliminary data.</text>
</comment>
<evidence type="ECO:0000313" key="2">
    <source>
        <dbReference type="Proteomes" id="UP001209713"/>
    </source>
</evidence>
<dbReference type="Proteomes" id="UP001209713">
    <property type="component" value="Unassembled WGS sequence"/>
</dbReference>